<accession>A0A0F9MCH7</accession>
<sequence>MEPILEPTGTHWNRLVFNEFHSVPLSSTLGSTANSFVFSHSSSSSTISALPPTPLCYRMVWSRATVTPTLTRGDGVMVVIVCMKELGLAGNTGLTPLGDGLLRNRHYRHHRHHPHRNLIGE</sequence>
<protein>
    <submittedName>
        <fullName evidence="1">Uncharacterized protein</fullName>
    </submittedName>
</protein>
<dbReference type="EMBL" id="LAZR01005797">
    <property type="protein sequence ID" value="KKM97046.1"/>
    <property type="molecule type" value="Genomic_DNA"/>
</dbReference>
<organism evidence="1">
    <name type="scientific">marine sediment metagenome</name>
    <dbReference type="NCBI Taxonomy" id="412755"/>
    <lineage>
        <taxon>unclassified sequences</taxon>
        <taxon>metagenomes</taxon>
        <taxon>ecological metagenomes</taxon>
    </lineage>
</organism>
<dbReference type="AlphaFoldDB" id="A0A0F9MCH7"/>
<reference evidence="1" key="1">
    <citation type="journal article" date="2015" name="Nature">
        <title>Complex archaea that bridge the gap between prokaryotes and eukaryotes.</title>
        <authorList>
            <person name="Spang A."/>
            <person name="Saw J.H."/>
            <person name="Jorgensen S.L."/>
            <person name="Zaremba-Niedzwiedzka K."/>
            <person name="Martijn J."/>
            <person name="Lind A.E."/>
            <person name="van Eijk R."/>
            <person name="Schleper C."/>
            <person name="Guy L."/>
            <person name="Ettema T.J."/>
        </authorList>
    </citation>
    <scope>NUCLEOTIDE SEQUENCE</scope>
</reference>
<proteinExistence type="predicted"/>
<comment type="caution">
    <text evidence="1">The sequence shown here is derived from an EMBL/GenBank/DDBJ whole genome shotgun (WGS) entry which is preliminary data.</text>
</comment>
<name>A0A0F9MCH7_9ZZZZ</name>
<gene>
    <name evidence="1" type="ORF">LCGC14_1171970</name>
</gene>
<evidence type="ECO:0000313" key="1">
    <source>
        <dbReference type="EMBL" id="KKM97046.1"/>
    </source>
</evidence>